<protein>
    <submittedName>
        <fullName evidence="10">DNA-binding response OmpR family regulator</fullName>
    </submittedName>
</protein>
<reference evidence="10 11" key="1">
    <citation type="submission" date="2020-07" db="EMBL/GenBank/DDBJ databases">
        <title>Sequencing the genomes of 1000 actinobacteria strains.</title>
        <authorList>
            <person name="Klenk H.-P."/>
        </authorList>
    </citation>
    <scope>NUCLEOTIDE SEQUENCE [LARGE SCALE GENOMIC DNA]</scope>
    <source>
        <strain evidence="10 11">DSM 23819</strain>
    </source>
</reference>
<keyword evidence="2" id="KW-0902">Two-component regulatory system</keyword>
<evidence type="ECO:0000313" key="10">
    <source>
        <dbReference type="EMBL" id="NYG58478.1"/>
    </source>
</evidence>
<dbReference type="PANTHER" id="PTHR48111">
    <property type="entry name" value="REGULATOR OF RPOS"/>
    <property type="match status" value="1"/>
</dbReference>
<dbReference type="PROSITE" id="PS50110">
    <property type="entry name" value="RESPONSE_REGULATORY"/>
    <property type="match status" value="1"/>
</dbReference>
<dbReference type="GO" id="GO:0000976">
    <property type="term" value="F:transcription cis-regulatory region binding"/>
    <property type="evidence" value="ECO:0007669"/>
    <property type="project" value="TreeGrafter"/>
</dbReference>
<dbReference type="SUPFAM" id="SSF46894">
    <property type="entry name" value="C-terminal effector domain of the bipartite response regulators"/>
    <property type="match status" value="1"/>
</dbReference>
<dbReference type="Gene3D" id="3.40.50.2300">
    <property type="match status" value="1"/>
</dbReference>
<keyword evidence="1 6" id="KW-0597">Phosphoprotein</keyword>
<evidence type="ECO:0000256" key="1">
    <source>
        <dbReference type="ARBA" id="ARBA00022553"/>
    </source>
</evidence>
<dbReference type="InterPro" id="IPR001789">
    <property type="entry name" value="Sig_transdc_resp-reg_receiver"/>
</dbReference>
<proteinExistence type="predicted"/>
<evidence type="ECO:0000256" key="7">
    <source>
        <dbReference type="PROSITE-ProRule" id="PRU01091"/>
    </source>
</evidence>
<dbReference type="Gene3D" id="6.10.250.690">
    <property type="match status" value="1"/>
</dbReference>
<dbReference type="GO" id="GO:0005829">
    <property type="term" value="C:cytosol"/>
    <property type="evidence" value="ECO:0007669"/>
    <property type="project" value="TreeGrafter"/>
</dbReference>
<dbReference type="InterPro" id="IPR016032">
    <property type="entry name" value="Sig_transdc_resp-reg_C-effctor"/>
</dbReference>
<dbReference type="GO" id="GO:0006355">
    <property type="term" value="P:regulation of DNA-templated transcription"/>
    <property type="evidence" value="ECO:0007669"/>
    <property type="project" value="InterPro"/>
</dbReference>
<dbReference type="PROSITE" id="PS51755">
    <property type="entry name" value="OMPR_PHOB"/>
    <property type="match status" value="1"/>
</dbReference>
<keyword evidence="4 7" id="KW-0238">DNA-binding</keyword>
<dbReference type="InterPro" id="IPR001867">
    <property type="entry name" value="OmpR/PhoB-type_DNA-bd"/>
</dbReference>
<dbReference type="Gene3D" id="1.10.10.10">
    <property type="entry name" value="Winged helix-like DNA-binding domain superfamily/Winged helix DNA-binding domain"/>
    <property type="match status" value="1"/>
</dbReference>
<keyword evidence="5" id="KW-0804">Transcription</keyword>
<feature type="DNA-binding region" description="OmpR/PhoB-type" evidence="7">
    <location>
        <begin position="141"/>
        <end position="239"/>
    </location>
</feature>
<evidence type="ECO:0000256" key="4">
    <source>
        <dbReference type="ARBA" id="ARBA00023125"/>
    </source>
</evidence>
<dbReference type="Proteomes" id="UP000540656">
    <property type="component" value="Unassembled WGS sequence"/>
</dbReference>
<name>A0A7Y9S1J7_9ACTN</name>
<dbReference type="Pfam" id="PF00072">
    <property type="entry name" value="Response_reg"/>
    <property type="match status" value="1"/>
</dbReference>
<evidence type="ECO:0000256" key="6">
    <source>
        <dbReference type="PROSITE-ProRule" id="PRU00169"/>
    </source>
</evidence>
<dbReference type="SMART" id="SM00862">
    <property type="entry name" value="Trans_reg_C"/>
    <property type="match status" value="1"/>
</dbReference>
<evidence type="ECO:0000256" key="3">
    <source>
        <dbReference type="ARBA" id="ARBA00023015"/>
    </source>
</evidence>
<dbReference type="EMBL" id="JACCAA010000001">
    <property type="protein sequence ID" value="NYG58478.1"/>
    <property type="molecule type" value="Genomic_DNA"/>
</dbReference>
<evidence type="ECO:0000259" key="9">
    <source>
        <dbReference type="PROSITE" id="PS51755"/>
    </source>
</evidence>
<feature type="domain" description="OmpR/PhoB-type" evidence="9">
    <location>
        <begin position="141"/>
        <end position="239"/>
    </location>
</feature>
<dbReference type="FunFam" id="1.10.10.10:FF:000018">
    <property type="entry name" value="DNA-binding response regulator ResD"/>
    <property type="match status" value="1"/>
</dbReference>
<dbReference type="Pfam" id="PF00486">
    <property type="entry name" value="Trans_reg_C"/>
    <property type="match status" value="1"/>
</dbReference>
<dbReference type="RefSeq" id="WP_218855435.1">
    <property type="nucleotide sequence ID" value="NZ_JACCAA010000001.1"/>
</dbReference>
<evidence type="ECO:0000256" key="5">
    <source>
        <dbReference type="ARBA" id="ARBA00023163"/>
    </source>
</evidence>
<dbReference type="SMART" id="SM00448">
    <property type="entry name" value="REC"/>
    <property type="match status" value="1"/>
</dbReference>
<dbReference type="GO" id="GO:0032993">
    <property type="term" value="C:protein-DNA complex"/>
    <property type="evidence" value="ECO:0007669"/>
    <property type="project" value="TreeGrafter"/>
</dbReference>
<dbReference type="PANTHER" id="PTHR48111:SF4">
    <property type="entry name" value="DNA-BINDING DUAL TRANSCRIPTIONAL REGULATOR OMPR"/>
    <property type="match status" value="1"/>
</dbReference>
<evidence type="ECO:0000313" key="11">
    <source>
        <dbReference type="Proteomes" id="UP000540656"/>
    </source>
</evidence>
<evidence type="ECO:0000256" key="2">
    <source>
        <dbReference type="ARBA" id="ARBA00023012"/>
    </source>
</evidence>
<keyword evidence="11" id="KW-1185">Reference proteome</keyword>
<dbReference type="InterPro" id="IPR011006">
    <property type="entry name" value="CheY-like_superfamily"/>
</dbReference>
<dbReference type="CDD" id="cd00383">
    <property type="entry name" value="trans_reg_C"/>
    <property type="match status" value="1"/>
</dbReference>
<comment type="caution">
    <text evidence="10">The sequence shown here is derived from an EMBL/GenBank/DDBJ whole genome shotgun (WGS) entry which is preliminary data.</text>
</comment>
<accession>A0A7Y9S1J7</accession>
<dbReference type="InterPro" id="IPR039420">
    <property type="entry name" value="WalR-like"/>
</dbReference>
<feature type="domain" description="Response regulatory" evidence="8">
    <location>
        <begin position="8"/>
        <end position="121"/>
    </location>
</feature>
<gene>
    <name evidence="10" type="ORF">BJ980_001401</name>
</gene>
<dbReference type="InterPro" id="IPR036388">
    <property type="entry name" value="WH-like_DNA-bd_sf"/>
</dbReference>
<organism evidence="10 11">
    <name type="scientific">Nocardioides daedukensis</name>
    <dbReference type="NCBI Taxonomy" id="634462"/>
    <lineage>
        <taxon>Bacteria</taxon>
        <taxon>Bacillati</taxon>
        <taxon>Actinomycetota</taxon>
        <taxon>Actinomycetes</taxon>
        <taxon>Propionibacteriales</taxon>
        <taxon>Nocardioidaceae</taxon>
        <taxon>Nocardioides</taxon>
    </lineage>
</organism>
<dbReference type="AlphaFoldDB" id="A0A7Y9S1J7"/>
<dbReference type="GO" id="GO:0000156">
    <property type="term" value="F:phosphorelay response regulator activity"/>
    <property type="evidence" value="ECO:0007669"/>
    <property type="project" value="TreeGrafter"/>
</dbReference>
<keyword evidence="3" id="KW-0805">Transcription regulation</keyword>
<feature type="modified residue" description="4-aspartylphosphate" evidence="6">
    <location>
        <position position="57"/>
    </location>
</feature>
<dbReference type="SUPFAM" id="SSF52172">
    <property type="entry name" value="CheY-like"/>
    <property type="match status" value="1"/>
</dbReference>
<evidence type="ECO:0000259" key="8">
    <source>
        <dbReference type="PROSITE" id="PS50110"/>
    </source>
</evidence>
<sequence length="241" mass="26865">MISTMERSAVVIEDDADIRGLIEHTLASQGFAVSTAADGPSGVEKVREVGPDLVTLDLGLPGFDGIEVCRRLREFTDAYIVMVSARQDEIDKLIGLETGADDYLVKPFSPRELKARVTALFRRPRHQPTAPVAVAAEVDSNEVLRHGPVAVDVDARQVWVNDAERDLTRIEFDLLVELIRRPNRVWSRESLLRTVWGNEWSTDTHLVEVHVGNLRKKLGDHGGQVLIRTVRGVGYRMEPIG</sequence>